<evidence type="ECO:0000313" key="6">
    <source>
        <dbReference type="EMBL" id="AGK58681.1"/>
    </source>
</evidence>
<dbReference type="CDD" id="cd19499">
    <property type="entry name" value="RecA-like_ClpB_Hsp104-like"/>
    <property type="match status" value="1"/>
</dbReference>
<dbReference type="AlphaFoldDB" id="N0BDV2"/>
<dbReference type="Gene3D" id="1.10.8.60">
    <property type="match status" value="1"/>
</dbReference>
<keyword evidence="3" id="KW-0143">Chaperone</keyword>
<protein>
    <submittedName>
        <fullName evidence="6">ATP-dependent CLP protease regulatory subunit</fullName>
    </submittedName>
</protein>
<dbReference type="InterPro" id="IPR001270">
    <property type="entry name" value="ClpA/B"/>
</dbReference>
<keyword evidence="7" id="KW-1185">Reference proteome</keyword>
<evidence type="ECO:0000256" key="3">
    <source>
        <dbReference type="ARBA" id="ARBA00023186"/>
    </source>
</evidence>
<feature type="domain" description="Clp ATPase C-terminal" evidence="5">
    <location>
        <begin position="517"/>
        <end position="608"/>
    </location>
</feature>
<dbReference type="STRING" id="670307.HYPDE_35048"/>
<dbReference type="InterPro" id="IPR019489">
    <property type="entry name" value="Clp_ATPase_C"/>
</dbReference>
<keyword evidence="2" id="KW-0067">ATP-binding</keyword>
<dbReference type="SUPFAM" id="SSF52540">
    <property type="entry name" value="P-loop containing nucleoside triphosphate hydrolases"/>
    <property type="match status" value="1"/>
</dbReference>
<dbReference type="GO" id="GO:0016887">
    <property type="term" value="F:ATP hydrolysis activity"/>
    <property type="evidence" value="ECO:0007669"/>
    <property type="project" value="InterPro"/>
</dbReference>
<evidence type="ECO:0000259" key="5">
    <source>
        <dbReference type="SMART" id="SM01086"/>
    </source>
</evidence>
<evidence type="ECO:0000256" key="1">
    <source>
        <dbReference type="ARBA" id="ARBA00022741"/>
    </source>
</evidence>
<evidence type="ECO:0000313" key="7">
    <source>
        <dbReference type="Proteomes" id="UP000005952"/>
    </source>
</evidence>
<dbReference type="SMART" id="SM01086">
    <property type="entry name" value="ClpB_D2-small"/>
    <property type="match status" value="1"/>
</dbReference>
<dbReference type="PANTHER" id="PTHR11638">
    <property type="entry name" value="ATP-DEPENDENT CLP PROTEASE"/>
    <property type="match status" value="1"/>
</dbReference>
<dbReference type="eggNOG" id="COG0542">
    <property type="taxonomic scope" value="Bacteria"/>
</dbReference>
<dbReference type="EMBL" id="CP005587">
    <property type="protein sequence ID" value="AGK58681.1"/>
    <property type="molecule type" value="Genomic_DNA"/>
</dbReference>
<keyword evidence="1" id="KW-0547">Nucleotide-binding</keyword>
<dbReference type="RefSeq" id="WP_015598700.1">
    <property type="nucleotide sequence ID" value="NC_021172.1"/>
</dbReference>
<gene>
    <name evidence="6" type="ORF">HYPDE_35048</name>
</gene>
<dbReference type="GO" id="GO:0005737">
    <property type="term" value="C:cytoplasm"/>
    <property type="evidence" value="ECO:0007669"/>
    <property type="project" value="TreeGrafter"/>
</dbReference>
<dbReference type="PRINTS" id="PR00300">
    <property type="entry name" value="CLPPROTEASEA"/>
</dbReference>
<dbReference type="GO" id="GO:0008233">
    <property type="term" value="F:peptidase activity"/>
    <property type="evidence" value="ECO:0007669"/>
    <property type="project" value="UniProtKB-KW"/>
</dbReference>
<proteinExistence type="predicted"/>
<dbReference type="Pfam" id="PF07724">
    <property type="entry name" value="AAA_2"/>
    <property type="match status" value="1"/>
</dbReference>
<keyword evidence="6" id="KW-0378">Hydrolase</keyword>
<evidence type="ECO:0000256" key="2">
    <source>
        <dbReference type="ARBA" id="ARBA00022840"/>
    </source>
</evidence>
<dbReference type="InterPro" id="IPR050130">
    <property type="entry name" value="ClpA_ClpB"/>
</dbReference>
<dbReference type="InterPro" id="IPR003959">
    <property type="entry name" value="ATPase_AAA_core"/>
</dbReference>
<accession>N0BDV2</accession>
<keyword evidence="6" id="KW-0645">Protease</keyword>
<dbReference type="InterPro" id="IPR027417">
    <property type="entry name" value="P-loop_NTPase"/>
</dbReference>
<name>N0BDV2_9HYPH</name>
<dbReference type="KEGG" id="hdt:HYPDE_35048"/>
<evidence type="ECO:0000259" key="4">
    <source>
        <dbReference type="SMART" id="SM00382"/>
    </source>
</evidence>
<dbReference type="OrthoDB" id="9803641at2"/>
<dbReference type="GO" id="GO:0005524">
    <property type="term" value="F:ATP binding"/>
    <property type="evidence" value="ECO:0007669"/>
    <property type="project" value="UniProtKB-KW"/>
</dbReference>
<dbReference type="GO" id="GO:0006508">
    <property type="term" value="P:proteolysis"/>
    <property type="evidence" value="ECO:0007669"/>
    <property type="project" value="UniProtKB-KW"/>
</dbReference>
<organism evidence="6 7">
    <name type="scientific">Hyphomicrobium denitrificans 1NES1</name>
    <dbReference type="NCBI Taxonomy" id="670307"/>
    <lineage>
        <taxon>Bacteria</taxon>
        <taxon>Pseudomonadati</taxon>
        <taxon>Pseudomonadota</taxon>
        <taxon>Alphaproteobacteria</taxon>
        <taxon>Hyphomicrobiales</taxon>
        <taxon>Hyphomicrobiaceae</taxon>
        <taxon>Hyphomicrobium</taxon>
    </lineage>
</organism>
<feature type="domain" description="AAA+ ATPase" evidence="4">
    <location>
        <begin position="335"/>
        <end position="518"/>
    </location>
</feature>
<reference evidence="6 7" key="1">
    <citation type="journal article" date="2013" name="Genome Announc.">
        <title>Genome sequences for three denitrifying bacterial strains isolated from a uranium- and nitrate-contaminated subsurface environment.</title>
        <authorList>
            <person name="Venkatramanan R."/>
            <person name="Prakash O."/>
            <person name="Woyke T."/>
            <person name="Chain P."/>
            <person name="Goodwin L.A."/>
            <person name="Watson D."/>
            <person name="Brooks S."/>
            <person name="Kostka J.E."/>
            <person name="Green S.J."/>
        </authorList>
    </citation>
    <scope>NUCLEOTIDE SEQUENCE [LARGE SCALE GENOMIC DNA]</scope>
    <source>
        <strain evidence="6 7">1NES1</strain>
    </source>
</reference>
<dbReference type="InterPro" id="IPR003593">
    <property type="entry name" value="AAA+_ATPase"/>
</dbReference>
<sequence length="615" mass="68182">MNDTISALEKPRWTRDFLRFLPLKSQFVLSGNVRDRFPRMTPQGEVTILPLVAYLGAELVEAGIVRVIAYDPARGFRLPPIVGRDPKTDQAYFADQGITFDSAGCAPASIERFFELSTKLVTTALEPTAVIADFAARMIVHPERLIDNEHRGFTGALVSGLTVEPKVHPKTRQPYYNPLIEIVEKEGDLPDWLVVNNPRLRHIPLPKPDHVVRRAVISKLSRSLNSSGEADPDAIKKAEQAFVDGTEGLLVVDIANIVQLSRTEGLAVTDAAEAVRRYKLGVTEDVWRKIDRAKLKGAEQYVQARVRGQDHAVQHMLDIVKRAATGIGGRRGGRPRGVAFLAGPTGVGKTELAKTITSLLFGDESAYIRFDMSEFSAEHADQRLIGAPPGYIGYDTGGELTNAIRQKPFSVVLFDEIEKAHPRILDKFLQILDDGVLTSGRGERVYFSESLIIFTSNLGMTRVLPDGTRVANAASDEPLDEVRHKVRSEIERHFKLEISRPEILNRIGENVIVFDFIRPSVAREILELMVDRVIDDVRSEQQLTLSFTTDASSRLEELCLRDLSNGGRGIRNQVEVHLVNPLARTLFALDPQPGTAVTITDVTNERGITTLTLAQ</sequence>
<dbReference type="Gene3D" id="3.40.50.300">
    <property type="entry name" value="P-loop containing nucleotide triphosphate hydrolases"/>
    <property type="match status" value="1"/>
</dbReference>
<dbReference type="PANTHER" id="PTHR11638:SF18">
    <property type="entry name" value="HEAT SHOCK PROTEIN 104"/>
    <property type="match status" value="1"/>
</dbReference>
<dbReference type="Proteomes" id="UP000005952">
    <property type="component" value="Chromosome"/>
</dbReference>
<dbReference type="GO" id="GO:0034605">
    <property type="term" value="P:cellular response to heat"/>
    <property type="evidence" value="ECO:0007669"/>
    <property type="project" value="TreeGrafter"/>
</dbReference>
<dbReference type="SMART" id="SM00382">
    <property type="entry name" value="AAA"/>
    <property type="match status" value="1"/>
</dbReference>
<dbReference type="HOGENOM" id="CLU_005070_9_4_5"/>